<protein>
    <submittedName>
        <fullName evidence="1">Uncharacterized protein</fullName>
    </submittedName>
</protein>
<comment type="caution">
    <text evidence="1">The sequence shown here is derived from an EMBL/GenBank/DDBJ whole genome shotgun (WGS) entry which is preliminary data.</text>
</comment>
<dbReference type="EMBL" id="JADIND010000064">
    <property type="protein sequence ID" value="MBO8430316.1"/>
    <property type="molecule type" value="Genomic_DNA"/>
</dbReference>
<reference evidence="1" key="2">
    <citation type="journal article" date="2021" name="PeerJ">
        <title>Extensive microbial diversity within the chicken gut microbiome revealed by metagenomics and culture.</title>
        <authorList>
            <person name="Gilroy R."/>
            <person name="Ravi A."/>
            <person name="Getino M."/>
            <person name="Pursley I."/>
            <person name="Horton D.L."/>
            <person name="Alikhan N.F."/>
            <person name="Baker D."/>
            <person name="Gharbi K."/>
            <person name="Hall N."/>
            <person name="Watson M."/>
            <person name="Adriaenssens E.M."/>
            <person name="Foster-Nyarko E."/>
            <person name="Jarju S."/>
            <person name="Secka A."/>
            <person name="Antonio M."/>
            <person name="Oren A."/>
            <person name="Chaudhuri R.R."/>
            <person name="La Ragione R."/>
            <person name="Hildebrand F."/>
            <person name="Pallen M.J."/>
        </authorList>
    </citation>
    <scope>NUCLEOTIDE SEQUENCE</scope>
    <source>
        <strain evidence="1">10192</strain>
    </source>
</reference>
<evidence type="ECO:0000313" key="1">
    <source>
        <dbReference type="EMBL" id="MBO8430316.1"/>
    </source>
</evidence>
<reference evidence="1" key="1">
    <citation type="submission" date="2020-10" db="EMBL/GenBank/DDBJ databases">
        <authorList>
            <person name="Gilroy R."/>
        </authorList>
    </citation>
    <scope>NUCLEOTIDE SEQUENCE</scope>
    <source>
        <strain evidence="1">10192</strain>
    </source>
</reference>
<sequence length="56" mass="6242">MTDYFKTSLAKIFNSFDCGNADGKIDAEWSMEGEFEAFLLWGLAQDGLAGEMVKKN</sequence>
<dbReference type="Proteomes" id="UP000823632">
    <property type="component" value="Unassembled WGS sequence"/>
</dbReference>
<gene>
    <name evidence="1" type="ORF">IAC76_02905</name>
</gene>
<accession>A0A9D9DMY0</accession>
<evidence type="ECO:0000313" key="2">
    <source>
        <dbReference type="Proteomes" id="UP000823632"/>
    </source>
</evidence>
<name>A0A9D9DMY0_9BACT</name>
<organism evidence="1 2">
    <name type="scientific">Candidatus Scatousia excrementipullorum</name>
    <dbReference type="NCBI Taxonomy" id="2840936"/>
    <lineage>
        <taxon>Bacteria</taxon>
        <taxon>Candidatus Scatousia</taxon>
    </lineage>
</organism>
<proteinExistence type="predicted"/>
<dbReference type="AlphaFoldDB" id="A0A9D9DMY0"/>